<gene>
    <name evidence="2" type="ORF">FOL47_000313</name>
</gene>
<proteinExistence type="predicted"/>
<keyword evidence="3" id="KW-1185">Reference proteome</keyword>
<feature type="region of interest" description="Disordered" evidence="1">
    <location>
        <begin position="1"/>
        <end position="36"/>
    </location>
</feature>
<comment type="caution">
    <text evidence="2">The sequence shown here is derived from an EMBL/GenBank/DDBJ whole genome shotgun (WGS) entry which is preliminary data.</text>
</comment>
<dbReference type="AlphaFoldDB" id="A0A7J6KYC8"/>
<reference evidence="2 3" key="1">
    <citation type="submission" date="2020-04" db="EMBL/GenBank/DDBJ databases">
        <title>Perkinsus chesapeaki whole genome sequence.</title>
        <authorList>
            <person name="Bogema D.R."/>
        </authorList>
    </citation>
    <scope>NUCLEOTIDE SEQUENCE [LARGE SCALE GENOMIC DNA]</scope>
    <source>
        <strain evidence="2">ATCC PRA-425</strain>
    </source>
</reference>
<accession>A0A7J6KYC8</accession>
<sequence>MTGVDSETEEQIRNQKTDSDDQTVHGAPSGKGADGRTIGISLKALSSSWGIYQHPDAPREEGLEGIRFHGKGTWRWSRFRRQLDFALNGVQGTTSPLRLLAYSLFLPRAIVGELRDLVTQHILTKDTNGKQCLKQKADLFAWKQIVEPPADLEDPSKFLGEVKDAYAKWTSKCTEFCTKVEKMMDELEGSGEASHPVVILRRWASMYRKAGRLEFSRIVEEDSTYHRTICCRWW</sequence>
<protein>
    <submittedName>
        <fullName evidence="2">Uncharacterized protein</fullName>
    </submittedName>
</protein>
<evidence type="ECO:0000313" key="3">
    <source>
        <dbReference type="Proteomes" id="UP000591131"/>
    </source>
</evidence>
<feature type="compositionally biased region" description="Basic and acidic residues" evidence="1">
    <location>
        <begin position="10"/>
        <end position="23"/>
    </location>
</feature>
<name>A0A7J6KYC8_PERCH</name>
<evidence type="ECO:0000313" key="2">
    <source>
        <dbReference type="EMBL" id="KAF4651571.1"/>
    </source>
</evidence>
<evidence type="ECO:0000256" key="1">
    <source>
        <dbReference type="SAM" id="MobiDB-lite"/>
    </source>
</evidence>
<dbReference type="EMBL" id="JAAPAO010001040">
    <property type="protein sequence ID" value="KAF4651571.1"/>
    <property type="molecule type" value="Genomic_DNA"/>
</dbReference>
<organism evidence="2 3">
    <name type="scientific">Perkinsus chesapeaki</name>
    <name type="common">Clam parasite</name>
    <name type="synonym">Perkinsus andrewsi</name>
    <dbReference type="NCBI Taxonomy" id="330153"/>
    <lineage>
        <taxon>Eukaryota</taxon>
        <taxon>Sar</taxon>
        <taxon>Alveolata</taxon>
        <taxon>Perkinsozoa</taxon>
        <taxon>Perkinsea</taxon>
        <taxon>Perkinsida</taxon>
        <taxon>Perkinsidae</taxon>
        <taxon>Perkinsus</taxon>
    </lineage>
</organism>
<dbReference type="Proteomes" id="UP000591131">
    <property type="component" value="Unassembled WGS sequence"/>
</dbReference>